<dbReference type="EMBL" id="JACHVA010000101">
    <property type="protein sequence ID" value="MBC2602638.1"/>
    <property type="molecule type" value="Genomic_DNA"/>
</dbReference>
<reference evidence="5 6" key="1">
    <citation type="submission" date="2020-07" db="EMBL/GenBank/DDBJ databases">
        <authorList>
            <person name="Feng X."/>
        </authorList>
    </citation>
    <scope>NUCLEOTIDE SEQUENCE [LARGE SCALE GENOMIC DNA]</scope>
    <source>
        <strain evidence="5 6">JCM14086</strain>
    </source>
</reference>
<dbReference type="SUPFAM" id="SSF53822">
    <property type="entry name" value="Periplasmic binding protein-like I"/>
    <property type="match status" value="1"/>
</dbReference>
<evidence type="ECO:0000313" key="6">
    <source>
        <dbReference type="Proteomes" id="UP000525652"/>
    </source>
</evidence>
<comment type="caution">
    <text evidence="5">The sequence shown here is derived from an EMBL/GenBank/DDBJ whole genome shotgun (WGS) entry which is preliminary data.</text>
</comment>
<evidence type="ECO:0000256" key="3">
    <source>
        <dbReference type="ARBA" id="ARBA00023163"/>
    </source>
</evidence>
<dbReference type="AlphaFoldDB" id="A0A7X1B174"/>
<dbReference type="CDD" id="cd01392">
    <property type="entry name" value="HTH_LacI"/>
    <property type="match status" value="1"/>
</dbReference>
<keyword evidence="3" id="KW-0804">Transcription</keyword>
<dbReference type="Pfam" id="PF00356">
    <property type="entry name" value="LacI"/>
    <property type="match status" value="1"/>
</dbReference>
<evidence type="ECO:0000313" key="5">
    <source>
        <dbReference type="EMBL" id="MBC2602638.1"/>
    </source>
</evidence>
<dbReference type="GO" id="GO:0000976">
    <property type="term" value="F:transcription cis-regulatory region binding"/>
    <property type="evidence" value="ECO:0007669"/>
    <property type="project" value="TreeGrafter"/>
</dbReference>
<dbReference type="SMART" id="SM00354">
    <property type="entry name" value="HTH_LACI"/>
    <property type="match status" value="1"/>
</dbReference>
<sequence length="354" mass="39841">MLNQRALADQLGLSQTTVSRALRNHPSIAPATRERVWQEAQKAGYRPNPQVSALMEQIRQGRTPEIHSTIAILSGTDPKHFPRNSTTQRLYQGHCEHAQEYGYSTEVFPVPSNQKQSVELDRILYSRGIAGIIFAYSGGEEGLPIPDLHWDRYAIATVSDVFAHLPIDRASTDHQRNTNRAYLELLRRGYKRIGICLPEHSIEARDGYDNSWLSAYLACNFRRPKSLQIPVFTGTIHDTKCSRFQSWYERHRPDALITLLGEEIQWLNELKLAPPQDIGLVSLNRPPDSHLSGIDENNLQVGRAVCELVVSRLTHNQLGLPTSPRRVLVDGIWCEGETLSNPSAPIPPRGGPRV</sequence>
<keyword evidence="2 5" id="KW-0238">DNA-binding</keyword>
<evidence type="ECO:0000259" key="4">
    <source>
        <dbReference type="PROSITE" id="PS50932"/>
    </source>
</evidence>
<dbReference type="PROSITE" id="PS50932">
    <property type="entry name" value="HTH_LACI_2"/>
    <property type="match status" value="1"/>
</dbReference>
<dbReference type="PANTHER" id="PTHR30146:SF109">
    <property type="entry name" value="HTH-TYPE TRANSCRIPTIONAL REGULATOR GALS"/>
    <property type="match status" value="1"/>
</dbReference>
<proteinExistence type="predicted"/>
<dbReference type="InterPro" id="IPR028082">
    <property type="entry name" value="Peripla_BP_I"/>
</dbReference>
<feature type="domain" description="HTH lacI-type" evidence="4">
    <location>
        <begin position="8"/>
        <end position="56"/>
    </location>
</feature>
<dbReference type="InterPro" id="IPR000843">
    <property type="entry name" value="HTH_LacI"/>
</dbReference>
<evidence type="ECO:0000256" key="2">
    <source>
        <dbReference type="ARBA" id="ARBA00023125"/>
    </source>
</evidence>
<evidence type="ECO:0000256" key="1">
    <source>
        <dbReference type="ARBA" id="ARBA00023015"/>
    </source>
</evidence>
<organism evidence="5 6">
    <name type="scientific">Puniceicoccus vermicola</name>
    <dbReference type="NCBI Taxonomy" id="388746"/>
    <lineage>
        <taxon>Bacteria</taxon>
        <taxon>Pseudomonadati</taxon>
        <taxon>Verrucomicrobiota</taxon>
        <taxon>Opitutia</taxon>
        <taxon>Puniceicoccales</taxon>
        <taxon>Puniceicoccaceae</taxon>
        <taxon>Puniceicoccus</taxon>
    </lineage>
</organism>
<keyword evidence="6" id="KW-1185">Reference proteome</keyword>
<keyword evidence="1" id="KW-0805">Transcription regulation</keyword>
<dbReference type="RefSeq" id="WP_185693304.1">
    <property type="nucleotide sequence ID" value="NZ_JACHVA010000101.1"/>
</dbReference>
<dbReference type="Pfam" id="PF13377">
    <property type="entry name" value="Peripla_BP_3"/>
    <property type="match status" value="1"/>
</dbReference>
<dbReference type="GO" id="GO:0003700">
    <property type="term" value="F:DNA-binding transcription factor activity"/>
    <property type="evidence" value="ECO:0007669"/>
    <property type="project" value="TreeGrafter"/>
</dbReference>
<dbReference type="Gene3D" id="3.40.50.2300">
    <property type="match status" value="2"/>
</dbReference>
<gene>
    <name evidence="5" type="ORF">H5P30_12720</name>
</gene>
<dbReference type="SUPFAM" id="SSF47413">
    <property type="entry name" value="lambda repressor-like DNA-binding domains"/>
    <property type="match status" value="1"/>
</dbReference>
<dbReference type="Gene3D" id="1.10.260.40">
    <property type="entry name" value="lambda repressor-like DNA-binding domains"/>
    <property type="match status" value="1"/>
</dbReference>
<dbReference type="Proteomes" id="UP000525652">
    <property type="component" value="Unassembled WGS sequence"/>
</dbReference>
<dbReference type="InterPro" id="IPR046335">
    <property type="entry name" value="LacI/GalR-like_sensor"/>
</dbReference>
<dbReference type="InterPro" id="IPR010982">
    <property type="entry name" value="Lambda_DNA-bd_dom_sf"/>
</dbReference>
<protein>
    <submittedName>
        <fullName evidence="5">LacI family DNA-binding transcriptional regulator</fullName>
    </submittedName>
</protein>
<accession>A0A7X1B174</accession>
<dbReference type="PANTHER" id="PTHR30146">
    <property type="entry name" value="LACI-RELATED TRANSCRIPTIONAL REPRESSOR"/>
    <property type="match status" value="1"/>
</dbReference>
<name>A0A7X1B174_9BACT</name>